<dbReference type="PANTHER" id="PTHR13522:SF3">
    <property type="entry name" value="U6 SNRNA PHOSPHODIESTERASE 1"/>
    <property type="match status" value="1"/>
</dbReference>
<evidence type="ECO:0000256" key="1">
    <source>
        <dbReference type="ARBA" id="ARBA00022722"/>
    </source>
</evidence>
<dbReference type="GO" id="GO:0005634">
    <property type="term" value="C:nucleus"/>
    <property type="evidence" value="ECO:0007669"/>
    <property type="project" value="TreeGrafter"/>
</dbReference>
<dbReference type="Pfam" id="PF09749">
    <property type="entry name" value="HVSL"/>
    <property type="match status" value="1"/>
</dbReference>
<gene>
    <name evidence="7" type="ORF">O9G_001207</name>
</gene>
<dbReference type="InterPro" id="IPR027521">
    <property type="entry name" value="Usb1"/>
</dbReference>
<proteinExistence type="predicted"/>
<reference evidence="7 8" key="1">
    <citation type="journal article" date="2013" name="Curr. Biol.">
        <title>Shared signatures of parasitism and phylogenomics unite Cryptomycota and microsporidia.</title>
        <authorList>
            <person name="James T.Y."/>
            <person name="Pelin A."/>
            <person name="Bonen L."/>
            <person name="Ahrendt S."/>
            <person name="Sain D."/>
            <person name="Corradi N."/>
            <person name="Stajich J.E."/>
        </authorList>
    </citation>
    <scope>NUCLEOTIDE SEQUENCE [LARGE SCALE GENOMIC DNA]</scope>
    <source>
        <strain evidence="7 8">CSF55</strain>
    </source>
</reference>
<sequence>MKNDKKIGLFPLIVYLPVELDQVLLDKIYNEIPSDFKPIDENDVPLHISLSKNEVLPHHCIEGFSDALVKGLREAEIAKFRVTMKRFNRYKNENGDKDFIAIDIDKGSKKILGIVDIVNNVMKRYGLNLYYDVTLSVYLD</sequence>
<dbReference type="GO" id="GO:0016829">
    <property type="term" value="F:lyase activity"/>
    <property type="evidence" value="ECO:0007669"/>
    <property type="project" value="UniProtKB-KW"/>
</dbReference>
<dbReference type="EMBL" id="KE561054">
    <property type="protein sequence ID" value="EPZ33456.1"/>
    <property type="molecule type" value="Genomic_DNA"/>
</dbReference>
<dbReference type="HOGENOM" id="CLU_1836273_0_0_1"/>
<keyword evidence="3" id="KW-0456">Lyase</keyword>
<evidence type="ECO:0000256" key="3">
    <source>
        <dbReference type="ARBA" id="ARBA00023239"/>
    </source>
</evidence>
<dbReference type="AlphaFoldDB" id="A0A075AT49"/>
<dbReference type="STRING" id="988480.A0A075AT49"/>
<evidence type="ECO:0000313" key="8">
    <source>
        <dbReference type="Proteomes" id="UP000030755"/>
    </source>
</evidence>
<dbReference type="PANTHER" id="PTHR13522">
    <property type="entry name" value="U6 SNRNA PHOSPHODIESTERASE 1"/>
    <property type="match status" value="1"/>
</dbReference>
<name>A0A075AT49_ROZAC</name>
<evidence type="ECO:0000256" key="4">
    <source>
        <dbReference type="ARBA" id="ARBA00023242"/>
    </source>
</evidence>
<organism evidence="7 8">
    <name type="scientific">Rozella allomycis (strain CSF55)</name>
    <dbReference type="NCBI Taxonomy" id="988480"/>
    <lineage>
        <taxon>Eukaryota</taxon>
        <taxon>Fungi</taxon>
        <taxon>Fungi incertae sedis</taxon>
        <taxon>Cryptomycota</taxon>
        <taxon>Cryptomycota incertae sedis</taxon>
        <taxon>Rozella</taxon>
    </lineage>
</organism>
<dbReference type="Gene3D" id="3.90.1140.10">
    <property type="entry name" value="Cyclic phosphodiesterase"/>
    <property type="match status" value="1"/>
</dbReference>
<keyword evidence="1" id="KW-0540">Nuclease</keyword>
<evidence type="ECO:0000256" key="2">
    <source>
        <dbReference type="ARBA" id="ARBA00022801"/>
    </source>
</evidence>
<evidence type="ECO:0000313" key="7">
    <source>
        <dbReference type="EMBL" id="EPZ33456.1"/>
    </source>
</evidence>
<evidence type="ECO:0000256" key="5">
    <source>
        <dbReference type="ARBA" id="ARBA00029543"/>
    </source>
</evidence>
<dbReference type="GO" id="GO:0000175">
    <property type="term" value="F:3'-5'-RNA exonuclease activity"/>
    <property type="evidence" value="ECO:0007669"/>
    <property type="project" value="TreeGrafter"/>
</dbReference>
<keyword evidence="4" id="KW-0539">Nucleus</keyword>
<protein>
    <recommendedName>
        <fullName evidence="5">U6 snRNA phosphodiesterase 1</fullName>
    </recommendedName>
    <alternativeName>
        <fullName evidence="6">3'-5' RNA exonuclease USB1</fullName>
    </alternativeName>
</protein>
<keyword evidence="8" id="KW-1185">Reference proteome</keyword>
<evidence type="ECO:0000256" key="6">
    <source>
        <dbReference type="ARBA" id="ARBA00030030"/>
    </source>
</evidence>
<dbReference type="Proteomes" id="UP000030755">
    <property type="component" value="Unassembled WGS sequence"/>
</dbReference>
<keyword evidence="2" id="KW-0378">Hydrolase</keyword>
<dbReference type="GO" id="GO:0034477">
    <property type="term" value="P:U6 snRNA 3'-end processing"/>
    <property type="evidence" value="ECO:0007669"/>
    <property type="project" value="InterPro"/>
</dbReference>
<accession>A0A075AT49</accession>